<feature type="domain" description="CARD" evidence="1">
    <location>
        <begin position="73"/>
        <end position="151"/>
    </location>
</feature>
<dbReference type="Gene3D" id="1.10.533.10">
    <property type="entry name" value="Death Domain, Fas"/>
    <property type="match status" value="1"/>
</dbReference>
<evidence type="ECO:0000259" key="1">
    <source>
        <dbReference type="PROSITE" id="PS50209"/>
    </source>
</evidence>
<dbReference type="CDD" id="cd01671">
    <property type="entry name" value="CARD"/>
    <property type="match status" value="1"/>
</dbReference>
<reference evidence="2" key="1">
    <citation type="submission" date="2022-11" db="EMBL/GenBank/DDBJ databases">
        <title>Centuries of genome instability and evolution in soft-shell clam transmissible cancer (bioRxiv).</title>
        <authorList>
            <person name="Hart S.F.M."/>
            <person name="Yonemitsu M.A."/>
            <person name="Giersch R.M."/>
            <person name="Beal B.F."/>
            <person name="Arriagada G."/>
            <person name="Davis B.W."/>
            <person name="Ostrander E.A."/>
            <person name="Goff S.P."/>
            <person name="Metzger M.J."/>
        </authorList>
    </citation>
    <scope>NUCLEOTIDE SEQUENCE</scope>
    <source>
        <strain evidence="2">MELC-2E11</strain>
        <tissue evidence="2">Siphon/mantle</tissue>
    </source>
</reference>
<evidence type="ECO:0000313" key="3">
    <source>
        <dbReference type="Proteomes" id="UP001164746"/>
    </source>
</evidence>
<dbReference type="Proteomes" id="UP001164746">
    <property type="component" value="Chromosome 11"/>
</dbReference>
<keyword evidence="3" id="KW-1185">Reference proteome</keyword>
<dbReference type="PROSITE" id="PS50209">
    <property type="entry name" value="CARD"/>
    <property type="match status" value="1"/>
</dbReference>
<evidence type="ECO:0000313" key="2">
    <source>
        <dbReference type="EMBL" id="WAR19695.1"/>
    </source>
</evidence>
<gene>
    <name evidence="2" type="ORF">MAR_001533</name>
</gene>
<protein>
    <recommendedName>
        <fullName evidence="1">CARD domain-containing protein</fullName>
    </recommendedName>
</protein>
<sequence>MCGILKTKMATSNTSIEQWKRTVDDKLCTIEAQVKEINKKVEILLKTARVPKHRTSLPATRKPLSFCDLDIRQLQHLQQAIKVNLCTFVDDLSLEGGEVLDRLVEESCINDEEYHSIRSRSTPKDKCRLLMVKIKNKAPHVILQFLNVLKEETLNAHIVKKVNESLEQISKTKATRKCLICIMKATVDIRDIADELLSKEMIQDDLYEKIVQAESPHNLCPQFWECIIEHIKESSDQRKDIEDLKDCLNKQYSHIASCLADVECHTILQCCFCTYHRRNKGTRQRESFFETDTDMSTTSERPELSDTDSLLSSFHSFHEEAEVFKRPTGIRATDRLNLRSKKIQEINHFLKHDYNLNEMLNDAEKTAVKRTDSRKNRGVLSDIEEVTDEITSPTQSTWL</sequence>
<dbReference type="InterPro" id="IPR001315">
    <property type="entry name" value="CARD"/>
</dbReference>
<dbReference type="EMBL" id="CP111022">
    <property type="protein sequence ID" value="WAR19695.1"/>
    <property type="molecule type" value="Genomic_DNA"/>
</dbReference>
<organism evidence="2 3">
    <name type="scientific">Mya arenaria</name>
    <name type="common">Soft-shell clam</name>
    <dbReference type="NCBI Taxonomy" id="6604"/>
    <lineage>
        <taxon>Eukaryota</taxon>
        <taxon>Metazoa</taxon>
        <taxon>Spiralia</taxon>
        <taxon>Lophotrochozoa</taxon>
        <taxon>Mollusca</taxon>
        <taxon>Bivalvia</taxon>
        <taxon>Autobranchia</taxon>
        <taxon>Heteroconchia</taxon>
        <taxon>Euheterodonta</taxon>
        <taxon>Imparidentia</taxon>
        <taxon>Neoheterodontei</taxon>
        <taxon>Myida</taxon>
        <taxon>Myoidea</taxon>
        <taxon>Myidae</taxon>
        <taxon>Mya</taxon>
    </lineage>
</organism>
<dbReference type="InterPro" id="IPR011029">
    <property type="entry name" value="DEATH-like_dom_sf"/>
</dbReference>
<dbReference type="Pfam" id="PF00619">
    <property type="entry name" value="CARD"/>
    <property type="match status" value="1"/>
</dbReference>
<name>A0ABY7FC72_MYAAR</name>
<proteinExistence type="predicted"/>
<dbReference type="SUPFAM" id="SSF47986">
    <property type="entry name" value="DEATH domain"/>
    <property type="match status" value="1"/>
</dbReference>
<accession>A0ABY7FC72</accession>